<dbReference type="GO" id="GO:0006007">
    <property type="term" value="P:glucose catabolic process"/>
    <property type="evidence" value="ECO:0007669"/>
    <property type="project" value="InterPro"/>
</dbReference>
<feature type="domain" description="BPG-independent PGAM N-terminal" evidence="15">
    <location>
        <begin position="93"/>
        <end position="332"/>
    </location>
</feature>
<evidence type="ECO:0000256" key="6">
    <source>
        <dbReference type="ARBA" id="ARBA00022723"/>
    </source>
</evidence>
<dbReference type="GO" id="GO:0005829">
    <property type="term" value="C:cytosol"/>
    <property type="evidence" value="ECO:0007669"/>
    <property type="project" value="TreeGrafter"/>
</dbReference>
<evidence type="ECO:0000313" key="17">
    <source>
        <dbReference type="Proteomes" id="UP000034081"/>
    </source>
</evidence>
<dbReference type="PIRSF" id="PIRSF001492">
    <property type="entry name" value="IPGAM"/>
    <property type="match status" value="1"/>
</dbReference>
<dbReference type="UniPathway" id="UPA00109">
    <property type="reaction ID" value="UER00186"/>
</dbReference>
<dbReference type="Pfam" id="PF01676">
    <property type="entry name" value="Metalloenzyme"/>
    <property type="match status" value="1"/>
</dbReference>
<feature type="binding site" evidence="10 12">
    <location>
        <position position="134"/>
    </location>
    <ligand>
        <name>substrate</name>
    </ligand>
</feature>
<evidence type="ECO:0000256" key="2">
    <source>
        <dbReference type="ARBA" id="ARBA00001936"/>
    </source>
</evidence>
<dbReference type="Gene3D" id="3.40.720.10">
    <property type="entry name" value="Alkaline Phosphatase, subunit A"/>
    <property type="match status" value="1"/>
</dbReference>
<evidence type="ECO:0000313" key="16">
    <source>
        <dbReference type="EMBL" id="KKQ84315.1"/>
    </source>
</evidence>
<evidence type="ECO:0000256" key="7">
    <source>
        <dbReference type="ARBA" id="ARBA00023152"/>
    </source>
</evidence>
<dbReference type="GO" id="GO:0004619">
    <property type="term" value="F:phosphoglycerate mutase activity"/>
    <property type="evidence" value="ECO:0007669"/>
    <property type="project" value="UniProtKB-UniRule"/>
</dbReference>
<protein>
    <recommendedName>
        <fullName evidence="10 11">2,3-bisphosphoglycerate-independent phosphoglycerate mutase</fullName>
        <shortName evidence="10">BPG-independent PGAM</shortName>
        <shortName evidence="10">Phosphoglyceromutase</shortName>
        <shortName evidence="10">iPGM</shortName>
        <ecNumber evidence="10 11">5.4.2.12</ecNumber>
    </recommendedName>
</protein>
<feature type="binding site" evidence="10 12">
    <location>
        <position position="370"/>
    </location>
    <ligand>
        <name>substrate</name>
    </ligand>
</feature>
<dbReference type="SUPFAM" id="SSF53649">
    <property type="entry name" value="Alkaline phosphatase-like"/>
    <property type="match status" value="1"/>
</dbReference>
<evidence type="ECO:0000256" key="9">
    <source>
        <dbReference type="ARBA" id="ARBA00023235"/>
    </source>
</evidence>
<organism evidence="16 17">
    <name type="scientific">Candidatus Woesebacteria bacterium GW2011_GWB1_38_8</name>
    <dbReference type="NCBI Taxonomy" id="1618570"/>
    <lineage>
        <taxon>Bacteria</taxon>
        <taxon>Candidatus Woeseibacteriota</taxon>
    </lineage>
</organism>
<feature type="binding site" evidence="10 12">
    <location>
        <begin position="164"/>
        <end position="165"/>
    </location>
    <ligand>
        <name>substrate</name>
    </ligand>
</feature>
<evidence type="ECO:0000256" key="1">
    <source>
        <dbReference type="ARBA" id="ARBA00000370"/>
    </source>
</evidence>
<dbReference type="SUPFAM" id="SSF64158">
    <property type="entry name" value="2,3-Bisphosphoglycerate-independent phosphoglycerate mutase, substrate-binding domain"/>
    <property type="match status" value="1"/>
</dbReference>
<dbReference type="InterPro" id="IPR011258">
    <property type="entry name" value="BPG-indep_PGM_N"/>
</dbReference>
<evidence type="ECO:0000256" key="3">
    <source>
        <dbReference type="ARBA" id="ARBA00002315"/>
    </source>
</evidence>
<dbReference type="Gene3D" id="3.40.1450.10">
    <property type="entry name" value="BPG-independent phosphoglycerate mutase, domain B"/>
    <property type="match status" value="1"/>
</dbReference>
<comment type="cofactor">
    <cofactor evidence="2">
        <name>Mn(2+)</name>
        <dbReference type="ChEBI" id="CHEBI:29035"/>
    </cofactor>
</comment>
<comment type="pathway">
    <text evidence="4 10">Carbohydrate degradation; glycolysis; pyruvate from D-glyceraldehyde 3-phosphate: step 3/5.</text>
</comment>
<comment type="caution">
    <text evidence="16">The sequence shown here is derived from an EMBL/GenBank/DDBJ whole genome shotgun (WGS) entry which is preliminary data.</text>
</comment>
<accession>A0A0G0L8X9</accession>
<keyword evidence="8 13" id="KW-0464">Manganese</keyword>
<feature type="binding site" evidence="13">
    <location>
        <position position="437"/>
    </location>
    <ligand>
        <name>Mn(2+)</name>
        <dbReference type="ChEBI" id="CHEBI:29035"/>
        <label>1</label>
    </ligand>
</feature>
<sequence>MINLPFFRHKTNAIKPKVLVVIDGFGLAPASDGNAISLSRTPNFNYYLKNYPHSELIASGESVGLPANEVGNTEVGHLILGAGRVVLQDLKRINLAIEKGTFYYNKAFLDAASHVKKYNSKLHIMGLASSGNVHSSLEHLYAVLQFCKKEALNRVFLHLFTDGRDAPPKNGIEIVESLERHLSMLKVGQIASICGRYYAMDRDKRWDRTAKAYKAIVLGHAIQTFSALDALKGAYLRGQTDEFIEPTIIANKNGPVATVGDNDAVIFFNYRIDRPRQLTMAFTLKDFENLKSFDFGYSPEIGKIEGEVKMHNTFKRERVLNNLFFVTMTEYHKNIPVAAIAFPPQVIDKPLAEIISDAGLRQLHMAESEKERFVTYYFDGMKEKAYPGEEVAIVPSPKVATYDKKPEMSLDKLIDQFIRQLNQDKYHFFVINFANPDMVAHTGNIKATVRAIETVDRNLARLVNAVLGREGTVLVTADHGNCEEMLTFPTSSFFYTSSQGTMNTDHSNNPVPLLVIDQSLKGSQKVIPKAGLSDVAPTVLSLMGIKIPEFMTGKILLEVRGEPVAGSQ</sequence>
<feature type="binding site" evidence="10 12">
    <location>
        <position position="202"/>
    </location>
    <ligand>
        <name>substrate</name>
    </ligand>
</feature>
<feature type="binding site" evidence="10 12">
    <location>
        <position position="196"/>
    </location>
    <ligand>
        <name>substrate</name>
    </ligand>
</feature>
<dbReference type="AlphaFoldDB" id="A0A0G0L8X9"/>
<evidence type="ECO:0000256" key="13">
    <source>
        <dbReference type="PIRSR" id="PIRSR001492-3"/>
    </source>
</evidence>
<dbReference type="PANTHER" id="PTHR31637:SF0">
    <property type="entry name" value="2,3-BISPHOSPHOGLYCERATE-INDEPENDENT PHOSPHOGLYCERATE MUTASE"/>
    <property type="match status" value="1"/>
</dbReference>
<dbReference type="GO" id="GO:0030145">
    <property type="term" value="F:manganese ion binding"/>
    <property type="evidence" value="ECO:0007669"/>
    <property type="project" value="InterPro"/>
</dbReference>
<comment type="caution">
    <text evidence="10">Lacks conserved residue(s) required for the propagation of feature annotation.</text>
</comment>
<feature type="binding site" evidence="13">
    <location>
        <position position="23"/>
    </location>
    <ligand>
        <name>Mn(2+)</name>
        <dbReference type="ChEBI" id="CHEBI:29035"/>
        <label>2</label>
    </ligand>
</feature>
<dbReference type="PANTHER" id="PTHR31637">
    <property type="entry name" value="2,3-BISPHOSPHOGLYCERATE-INDEPENDENT PHOSPHOGLYCERATE MUTASE"/>
    <property type="match status" value="1"/>
</dbReference>
<dbReference type="FunFam" id="3.40.1450.10:FF:000002">
    <property type="entry name" value="2,3-bisphosphoglycerate-independent phosphoglycerate mutase"/>
    <property type="match status" value="1"/>
</dbReference>
<feature type="binding site" evidence="13">
    <location>
        <position position="441"/>
    </location>
    <ligand>
        <name>Mn(2+)</name>
        <dbReference type="ChEBI" id="CHEBI:29035"/>
        <label>1</label>
    </ligand>
</feature>
<dbReference type="Pfam" id="PF06415">
    <property type="entry name" value="iPGM_N"/>
    <property type="match status" value="1"/>
</dbReference>
<dbReference type="InterPro" id="IPR005995">
    <property type="entry name" value="Pgm_bpd_ind"/>
</dbReference>
<evidence type="ECO:0000259" key="15">
    <source>
        <dbReference type="Pfam" id="PF06415"/>
    </source>
</evidence>
<keyword evidence="6 13" id="KW-0479">Metal-binding</keyword>
<dbReference type="EC" id="5.4.2.12" evidence="10 11"/>
<dbReference type="Proteomes" id="UP000034081">
    <property type="component" value="Unassembled WGS sequence"/>
</dbReference>
<proteinExistence type="inferred from homology"/>
<comment type="subunit">
    <text evidence="10">Monomer.</text>
</comment>
<feature type="binding site" evidence="13">
    <location>
        <position position="506"/>
    </location>
    <ligand>
        <name>Mn(2+)</name>
        <dbReference type="ChEBI" id="CHEBI:29035"/>
        <label>1</label>
    </ligand>
</feature>
<dbReference type="EMBL" id="LBVL01000019">
    <property type="protein sequence ID" value="KKQ84315.1"/>
    <property type="molecule type" value="Genomic_DNA"/>
</dbReference>
<gene>
    <name evidence="10" type="primary">gpmI</name>
    <name evidence="16" type="ORF">UT08_C0019G0009</name>
</gene>
<dbReference type="HAMAP" id="MF_01038">
    <property type="entry name" value="GpmI"/>
    <property type="match status" value="1"/>
</dbReference>
<comment type="function">
    <text evidence="3 10">Catalyzes the interconversion of 2-phosphoglycerate and 3-phosphoglycerate.</text>
</comment>
<dbReference type="InterPro" id="IPR036646">
    <property type="entry name" value="PGAM_B_sf"/>
</dbReference>
<dbReference type="GO" id="GO:0006096">
    <property type="term" value="P:glycolytic process"/>
    <property type="evidence" value="ECO:0007669"/>
    <property type="project" value="UniProtKB-UniRule"/>
</dbReference>
<dbReference type="InterPro" id="IPR006124">
    <property type="entry name" value="Metalloenzyme"/>
</dbReference>
<feature type="binding site" evidence="10 12">
    <location>
        <begin position="271"/>
        <end position="274"/>
    </location>
    <ligand>
        <name>substrate</name>
    </ligand>
</feature>
<dbReference type="CDD" id="cd16010">
    <property type="entry name" value="iPGM"/>
    <property type="match status" value="1"/>
</dbReference>
<comment type="similarity">
    <text evidence="5 10">Belongs to the BPG-independent phosphoglycerate mutase family.</text>
</comment>
<evidence type="ECO:0000256" key="12">
    <source>
        <dbReference type="PIRSR" id="PIRSR001492-2"/>
    </source>
</evidence>
<reference evidence="16 17" key="1">
    <citation type="journal article" date="2015" name="Nature">
        <title>rRNA introns, odd ribosomes, and small enigmatic genomes across a large radiation of phyla.</title>
        <authorList>
            <person name="Brown C.T."/>
            <person name="Hug L.A."/>
            <person name="Thomas B.C."/>
            <person name="Sharon I."/>
            <person name="Castelle C.J."/>
            <person name="Singh A."/>
            <person name="Wilkins M.J."/>
            <person name="Williams K.H."/>
            <person name="Banfield J.F."/>
        </authorList>
    </citation>
    <scope>NUCLEOTIDE SEQUENCE [LARGE SCALE GENOMIC DNA]</scope>
</reference>
<dbReference type="STRING" id="1618570.UT08_C0019G0009"/>
<evidence type="ECO:0000256" key="4">
    <source>
        <dbReference type="ARBA" id="ARBA00004798"/>
    </source>
</evidence>
<keyword evidence="9 10" id="KW-0413">Isomerase</keyword>
<keyword evidence="7 10" id="KW-0324">Glycolysis</keyword>
<evidence type="ECO:0000256" key="11">
    <source>
        <dbReference type="NCBIfam" id="TIGR01307"/>
    </source>
</evidence>
<name>A0A0G0L8X9_9BACT</name>
<evidence type="ECO:0000259" key="14">
    <source>
        <dbReference type="Pfam" id="PF01676"/>
    </source>
</evidence>
<evidence type="ECO:0000256" key="10">
    <source>
        <dbReference type="HAMAP-Rule" id="MF_01038"/>
    </source>
</evidence>
<comment type="catalytic activity">
    <reaction evidence="1 10">
        <text>(2R)-2-phosphoglycerate = (2R)-3-phosphoglycerate</text>
        <dbReference type="Rhea" id="RHEA:15901"/>
        <dbReference type="ChEBI" id="CHEBI:58272"/>
        <dbReference type="ChEBI" id="CHEBI:58289"/>
        <dbReference type="EC" id="5.4.2.12"/>
    </reaction>
</comment>
<dbReference type="InterPro" id="IPR017850">
    <property type="entry name" value="Alkaline_phosphatase_core_sf"/>
</dbReference>
<evidence type="ECO:0000256" key="8">
    <source>
        <dbReference type="ARBA" id="ARBA00023211"/>
    </source>
</evidence>
<feature type="binding site" evidence="13">
    <location>
        <position position="479"/>
    </location>
    <ligand>
        <name>Mn(2+)</name>
        <dbReference type="ChEBI" id="CHEBI:29035"/>
        <label>2</label>
    </ligand>
</feature>
<feature type="binding site" evidence="13">
    <location>
        <position position="478"/>
    </location>
    <ligand>
        <name>Mn(2+)</name>
        <dbReference type="ChEBI" id="CHEBI:29035"/>
        <label>2</label>
    </ligand>
</feature>
<evidence type="ECO:0000256" key="5">
    <source>
        <dbReference type="ARBA" id="ARBA00008819"/>
    </source>
</evidence>
<dbReference type="PATRIC" id="fig|1618570.3.peg.1315"/>
<dbReference type="NCBIfam" id="TIGR01307">
    <property type="entry name" value="pgm_bpd_ind"/>
    <property type="match status" value="1"/>
</dbReference>
<feature type="domain" description="Metalloenzyme" evidence="14">
    <location>
        <begin position="16"/>
        <end position="546"/>
    </location>
</feature>